<feature type="transmembrane region" description="Helical" evidence="9">
    <location>
        <begin position="78"/>
        <end position="101"/>
    </location>
</feature>
<organism evidence="11 12">
    <name type="scientific">Henosepilachna vigintioctopunctata</name>
    <dbReference type="NCBI Taxonomy" id="420089"/>
    <lineage>
        <taxon>Eukaryota</taxon>
        <taxon>Metazoa</taxon>
        <taxon>Ecdysozoa</taxon>
        <taxon>Arthropoda</taxon>
        <taxon>Hexapoda</taxon>
        <taxon>Insecta</taxon>
        <taxon>Pterygota</taxon>
        <taxon>Neoptera</taxon>
        <taxon>Endopterygota</taxon>
        <taxon>Coleoptera</taxon>
        <taxon>Polyphaga</taxon>
        <taxon>Cucujiformia</taxon>
        <taxon>Coccinelloidea</taxon>
        <taxon>Coccinellidae</taxon>
        <taxon>Epilachninae</taxon>
        <taxon>Epilachnini</taxon>
        <taxon>Henosepilachna</taxon>
    </lineage>
</organism>
<comment type="caution">
    <text evidence="11">The sequence shown here is derived from an EMBL/GenBank/DDBJ whole genome shotgun (WGS) entry which is preliminary data.</text>
</comment>
<sequence length="314" mass="36884">MDTWFISLQKVELASVNIIKFYFLLISCGVIFIGFFINFYERFLPSFILKTFRSGKHGYKGHTSIPTIEFPKSSFKQFYAVGLICMAFAYIIIFSTCILGNQVPKFVCDFLYALTGKKNNVPNVSSTKVFIAATLLNLQIGRRYYETHYVSIFGRNSKINFTHWLIGITYYPMVILALISETPNFTNSELQIARLSDVGIIDFLAIFIFMWAWWHQHVCTAILANLRKTKKSIVDDYKLPMGDWFQYFSSPHYIAEIIMYVALTTFQWQSTTWWFVMLWIFSNQIESILLSHWWYQETFQDFPTNRKALIPCIY</sequence>
<evidence type="ECO:0000256" key="7">
    <source>
        <dbReference type="ARBA" id="ARBA00047186"/>
    </source>
</evidence>
<keyword evidence="4 9" id="KW-1133">Transmembrane helix</keyword>
<feature type="transmembrane region" description="Helical" evidence="9">
    <location>
        <begin position="200"/>
        <end position="223"/>
    </location>
</feature>
<protein>
    <recommendedName>
        <fullName evidence="7 9">Polyprenal reductase</fullName>
        <ecNumber evidence="2 9">1.3.1.94</ecNumber>
    </recommendedName>
</protein>
<proteinExistence type="inferred from homology"/>
<evidence type="ECO:0000256" key="6">
    <source>
        <dbReference type="ARBA" id="ARBA00046320"/>
    </source>
</evidence>
<dbReference type="PROSITE" id="PS50244">
    <property type="entry name" value="S5A_REDUCTASE"/>
    <property type="match status" value="1"/>
</dbReference>
<dbReference type="AlphaFoldDB" id="A0AAW1U6P8"/>
<gene>
    <name evidence="11" type="ORF">WA026_014067</name>
</gene>
<feature type="transmembrane region" description="Helical" evidence="9">
    <location>
        <begin position="244"/>
        <end position="266"/>
    </location>
</feature>
<evidence type="ECO:0000256" key="9">
    <source>
        <dbReference type="RuleBase" id="RU367081"/>
    </source>
</evidence>
<dbReference type="GO" id="GO:0102389">
    <property type="term" value="F:polyprenol reductase activity"/>
    <property type="evidence" value="ECO:0007669"/>
    <property type="project" value="UniProtKB-UniRule"/>
</dbReference>
<dbReference type="PANTHER" id="PTHR14624">
    <property type="entry name" value="DFG10 PROTEIN"/>
    <property type="match status" value="1"/>
</dbReference>
<comment type="similarity">
    <text evidence="6 9">Belongs to the steroid 5-alpha reductase family. Polyprenal reductase subfamily.</text>
</comment>
<dbReference type="GO" id="GO:0003865">
    <property type="term" value="F:3-oxo-5-alpha-steroid 4-dehydrogenase activity"/>
    <property type="evidence" value="ECO:0007669"/>
    <property type="project" value="TreeGrafter"/>
</dbReference>
<comment type="catalytic activity">
    <reaction evidence="8 9">
        <text>a di-trans,poly-cis-dolichal + NADP(+) = a di-trans,poly-cis-polyprenal + NADPH + H(+)</text>
        <dbReference type="Rhea" id="RHEA:80727"/>
        <dbReference type="Rhea" id="RHEA-COMP:19536"/>
        <dbReference type="Rhea" id="RHEA-COMP:19537"/>
        <dbReference type="ChEBI" id="CHEBI:15378"/>
        <dbReference type="ChEBI" id="CHEBI:57783"/>
        <dbReference type="ChEBI" id="CHEBI:58349"/>
        <dbReference type="ChEBI" id="CHEBI:231623"/>
        <dbReference type="ChEBI" id="CHEBI:231637"/>
        <dbReference type="EC" id="1.3.1.94"/>
    </reaction>
    <physiologicalReaction direction="right-to-left" evidence="8 9">
        <dbReference type="Rhea" id="RHEA:80729"/>
    </physiologicalReaction>
</comment>
<dbReference type="Pfam" id="PF02544">
    <property type="entry name" value="Steroid_dh"/>
    <property type="match status" value="1"/>
</dbReference>
<comment type="pathway">
    <text evidence="9">Protein modification; protein glycosylation.</text>
</comment>
<dbReference type="InterPro" id="IPR039698">
    <property type="entry name" value="Dfg10/SRD5A3"/>
</dbReference>
<evidence type="ECO:0000256" key="4">
    <source>
        <dbReference type="ARBA" id="ARBA00022989"/>
    </source>
</evidence>
<evidence type="ECO:0000259" key="10">
    <source>
        <dbReference type="Pfam" id="PF02544"/>
    </source>
</evidence>
<name>A0AAW1U6P8_9CUCU</name>
<dbReference type="GO" id="GO:0160198">
    <property type="term" value="F:polyprenal reductase activity"/>
    <property type="evidence" value="ECO:0007669"/>
    <property type="project" value="UniProtKB-EC"/>
</dbReference>
<feature type="transmembrane region" description="Helical" evidence="9">
    <location>
        <begin position="272"/>
        <end position="295"/>
    </location>
</feature>
<keyword evidence="9" id="KW-0521">NADP</keyword>
<evidence type="ECO:0000256" key="8">
    <source>
        <dbReference type="ARBA" id="ARBA00049427"/>
    </source>
</evidence>
<feature type="transmembrane region" description="Helical" evidence="9">
    <location>
        <begin position="121"/>
        <end position="140"/>
    </location>
</feature>
<feature type="transmembrane region" description="Helical" evidence="9">
    <location>
        <begin position="20"/>
        <end position="40"/>
    </location>
</feature>
<dbReference type="EC" id="1.3.1.94" evidence="2 9"/>
<dbReference type="GO" id="GO:0016095">
    <property type="term" value="P:polyprenol catabolic process"/>
    <property type="evidence" value="ECO:0007669"/>
    <property type="project" value="UniProtKB-UniRule"/>
</dbReference>
<evidence type="ECO:0000313" key="12">
    <source>
        <dbReference type="Proteomes" id="UP001431783"/>
    </source>
</evidence>
<accession>A0AAW1U6P8</accession>
<dbReference type="PANTHER" id="PTHR14624:SF0">
    <property type="entry name" value="POLYPRENOL REDUCTASE"/>
    <property type="match status" value="1"/>
</dbReference>
<evidence type="ECO:0000313" key="11">
    <source>
        <dbReference type="EMBL" id="KAK9876688.1"/>
    </source>
</evidence>
<feature type="transmembrane region" description="Helical" evidence="9">
    <location>
        <begin position="161"/>
        <end position="180"/>
    </location>
</feature>
<dbReference type="InterPro" id="IPR001104">
    <property type="entry name" value="3-oxo-5_a-steroid_4-DH_C"/>
</dbReference>
<keyword evidence="12" id="KW-1185">Reference proteome</keyword>
<keyword evidence="3 9" id="KW-0812">Transmembrane</keyword>
<dbReference type="GO" id="GO:0006488">
    <property type="term" value="P:dolichol-linked oligosaccharide biosynthetic process"/>
    <property type="evidence" value="ECO:0007669"/>
    <property type="project" value="UniProtKB-UniRule"/>
</dbReference>
<comment type="function">
    <text evidence="9">Plays a key role in early steps of protein N-linked glycosylation by being involved in the conversion of polyprenol into dolichol. Acts as a polyprenal reductase that mediates the reduction of polyprenal into dolichal in a NADP-dependent mechanism. Dolichols are required for the synthesis of dolichol-linked monosaccharides and the oligosaccharide precursor used for N-glycosylation.</text>
</comment>
<dbReference type="Proteomes" id="UP001431783">
    <property type="component" value="Unassembled WGS sequence"/>
</dbReference>
<keyword evidence="5 9" id="KW-0472">Membrane</keyword>
<evidence type="ECO:0000256" key="3">
    <source>
        <dbReference type="ARBA" id="ARBA00022692"/>
    </source>
</evidence>
<evidence type="ECO:0000256" key="5">
    <source>
        <dbReference type="ARBA" id="ARBA00023136"/>
    </source>
</evidence>
<keyword evidence="9" id="KW-0256">Endoplasmic reticulum</keyword>
<evidence type="ECO:0000256" key="1">
    <source>
        <dbReference type="ARBA" id="ARBA00004127"/>
    </source>
</evidence>
<keyword evidence="9" id="KW-0560">Oxidoreductase</keyword>
<dbReference type="EMBL" id="JARQZJ010000037">
    <property type="protein sequence ID" value="KAK9876688.1"/>
    <property type="molecule type" value="Genomic_DNA"/>
</dbReference>
<dbReference type="GO" id="GO:0005789">
    <property type="term" value="C:endoplasmic reticulum membrane"/>
    <property type="evidence" value="ECO:0007669"/>
    <property type="project" value="UniProtKB-SubCell"/>
</dbReference>
<evidence type="ECO:0000256" key="2">
    <source>
        <dbReference type="ARBA" id="ARBA00012522"/>
    </source>
</evidence>
<reference evidence="11 12" key="1">
    <citation type="submission" date="2023-03" db="EMBL/GenBank/DDBJ databases">
        <title>Genome insight into feeding habits of ladybird beetles.</title>
        <authorList>
            <person name="Li H.-S."/>
            <person name="Huang Y.-H."/>
            <person name="Pang H."/>
        </authorList>
    </citation>
    <scope>NUCLEOTIDE SEQUENCE [LARGE SCALE GENOMIC DNA]</scope>
    <source>
        <strain evidence="11">SYSU_2023b</strain>
        <tissue evidence="11">Whole body</tissue>
    </source>
</reference>
<feature type="domain" description="3-oxo-5-alpha-steroid 4-dehydrogenase C-terminal" evidence="10">
    <location>
        <begin position="203"/>
        <end position="314"/>
    </location>
</feature>
<comment type="subcellular location">
    <subcellularLocation>
        <location evidence="1">Endomembrane system</location>
        <topology evidence="1">Multi-pass membrane protein</topology>
    </subcellularLocation>
    <subcellularLocation>
        <location evidence="9">Endoplasmic reticulum membrane</location>
    </subcellularLocation>
</comment>